<dbReference type="CDD" id="cd07377">
    <property type="entry name" value="WHTH_GntR"/>
    <property type="match status" value="1"/>
</dbReference>
<keyword evidence="3" id="KW-0804">Transcription</keyword>
<dbReference type="Gene3D" id="1.10.10.10">
    <property type="entry name" value="Winged helix-like DNA-binding domain superfamily/Winged helix DNA-binding domain"/>
    <property type="match status" value="1"/>
</dbReference>
<reference evidence="5 6" key="1">
    <citation type="submission" date="2018-01" db="EMBL/GenBank/DDBJ databases">
        <title>Genome sequence of a Cantenovulum-like bacteria.</title>
        <authorList>
            <person name="Tan W.R."/>
            <person name="Lau N.-S."/>
            <person name="Go F."/>
            <person name="Amirul A.-A.A."/>
        </authorList>
    </citation>
    <scope>NUCLEOTIDE SEQUENCE [LARGE SCALE GENOMIC DNA]</scope>
    <source>
        <strain evidence="5 6">CCB-QB4</strain>
    </source>
</reference>
<evidence type="ECO:0000256" key="1">
    <source>
        <dbReference type="ARBA" id="ARBA00023015"/>
    </source>
</evidence>
<evidence type="ECO:0000256" key="2">
    <source>
        <dbReference type="ARBA" id="ARBA00023125"/>
    </source>
</evidence>
<dbReference type="InterPro" id="IPR000524">
    <property type="entry name" value="Tscrpt_reg_HTH_GntR"/>
</dbReference>
<keyword evidence="2" id="KW-0238">DNA-binding</keyword>
<dbReference type="KEGG" id="cate:C2869_03910"/>
<dbReference type="OrthoDB" id="162505at2"/>
<organism evidence="5 6">
    <name type="scientific">Saccharobesus litoralis</name>
    <dbReference type="NCBI Taxonomy" id="2172099"/>
    <lineage>
        <taxon>Bacteria</taxon>
        <taxon>Pseudomonadati</taxon>
        <taxon>Pseudomonadota</taxon>
        <taxon>Gammaproteobacteria</taxon>
        <taxon>Alteromonadales</taxon>
        <taxon>Alteromonadaceae</taxon>
        <taxon>Saccharobesus</taxon>
    </lineage>
</organism>
<dbReference type="PANTHER" id="PTHR38445:SF10">
    <property type="entry name" value="GNTR-FAMILY TRANSCRIPTIONAL REGULATOR"/>
    <property type="match status" value="1"/>
</dbReference>
<dbReference type="InterPro" id="IPR036388">
    <property type="entry name" value="WH-like_DNA-bd_sf"/>
</dbReference>
<accession>A0A2S0VN34</accession>
<dbReference type="PANTHER" id="PTHR38445">
    <property type="entry name" value="HTH-TYPE TRANSCRIPTIONAL REPRESSOR YTRA"/>
    <property type="match status" value="1"/>
</dbReference>
<proteinExistence type="predicted"/>
<feature type="domain" description="HTH gntR-type" evidence="4">
    <location>
        <begin position="9"/>
        <end position="77"/>
    </location>
</feature>
<keyword evidence="6" id="KW-1185">Reference proteome</keyword>
<gene>
    <name evidence="5" type="ORF">C2869_03910</name>
</gene>
<dbReference type="GO" id="GO:0003677">
    <property type="term" value="F:DNA binding"/>
    <property type="evidence" value="ECO:0007669"/>
    <property type="project" value="UniProtKB-KW"/>
</dbReference>
<dbReference type="PROSITE" id="PS50949">
    <property type="entry name" value="HTH_GNTR"/>
    <property type="match status" value="1"/>
</dbReference>
<dbReference type="Pfam" id="PF00392">
    <property type="entry name" value="GntR"/>
    <property type="match status" value="1"/>
</dbReference>
<name>A0A2S0VN34_9ALTE</name>
<protein>
    <submittedName>
        <fullName evidence="5">GntR family transcriptional regulator</fullName>
    </submittedName>
</protein>
<dbReference type="Gene3D" id="6.10.250.1220">
    <property type="match status" value="1"/>
</dbReference>
<sequence length="131" mass="14958">MNNVWHDDQPIYKQLVAKLKTAILNNNYPEESALPSVRAISAELQINHITVSKAYHELLDEGLIEKRRGLGMFVKTGAINALLLAEKAKFLSEDLPHFIEKMQQLNIEQQDVIDRIQQLMMSTSTKDLNND</sequence>
<evidence type="ECO:0000256" key="3">
    <source>
        <dbReference type="ARBA" id="ARBA00023163"/>
    </source>
</evidence>
<dbReference type="GO" id="GO:0003700">
    <property type="term" value="F:DNA-binding transcription factor activity"/>
    <property type="evidence" value="ECO:0007669"/>
    <property type="project" value="InterPro"/>
</dbReference>
<evidence type="ECO:0000259" key="4">
    <source>
        <dbReference type="PROSITE" id="PS50949"/>
    </source>
</evidence>
<dbReference type="SMART" id="SM00345">
    <property type="entry name" value="HTH_GNTR"/>
    <property type="match status" value="1"/>
</dbReference>
<dbReference type="RefSeq" id="WP_108601708.1">
    <property type="nucleotide sequence ID" value="NZ_CP026604.1"/>
</dbReference>
<evidence type="ECO:0000313" key="6">
    <source>
        <dbReference type="Proteomes" id="UP000244441"/>
    </source>
</evidence>
<dbReference type="SUPFAM" id="SSF46785">
    <property type="entry name" value="Winged helix' DNA-binding domain"/>
    <property type="match status" value="1"/>
</dbReference>
<dbReference type="Proteomes" id="UP000244441">
    <property type="component" value="Chromosome"/>
</dbReference>
<dbReference type="InterPro" id="IPR036390">
    <property type="entry name" value="WH_DNA-bd_sf"/>
</dbReference>
<dbReference type="AlphaFoldDB" id="A0A2S0VN34"/>
<keyword evidence="1" id="KW-0805">Transcription regulation</keyword>
<dbReference type="EMBL" id="CP026604">
    <property type="protein sequence ID" value="AWB65633.1"/>
    <property type="molecule type" value="Genomic_DNA"/>
</dbReference>
<evidence type="ECO:0000313" key="5">
    <source>
        <dbReference type="EMBL" id="AWB65633.1"/>
    </source>
</evidence>